<dbReference type="InterPro" id="IPR040097">
    <property type="entry name" value="FAAL/FAAC"/>
</dbReference>
<evidence type="ECO:0000256" key="7">
    <source>
        <dbReference type="ARBA" id="ARBA00023098"/>
    </source>
</evidence>
<dbReference type="InterPro" id="IPR042099">
    <property type="entry name" value="ANL_N_sf"/>
</dbReference>
<comment type="caution">
    <text evidence="12">The sequence shown here is derived from an EMBL/GenBank/DDBJ whole genome shotgun (WGS) entry which is preliminary data.</text>
</comment>
<dbReference type="Gene3D" id="3.40.50.12780">
    <property type="entry name" value="N-terminal domain of ligase-like"/>
    <property type="match status" value="1"/>
</dbReference>
<evidence type="ECO:0000313" key="14">
    <source>
        <dbReference type="Proteomes" id="UP000037962"/>
    </source>
</evidence>
<evidence type="ECO:0000313" key="15">
    <source>
        <dbReference type="Proteomes" id="UP000186919"/>
    </source>
</evidence>
<proteinExistence type="inferred from homology"/>
<dbReference type="Gene3D" id="3.30.300.30">
    <property type="match status" value="1"/>
</dbReference>
<accession>A0A0N1CAX8</accession>
<evidence type="ECO:0000256" key="3">
    <source>
        <dbReference type="ARBA" id="ARBA00022598"/>
    </source>
</evidence>
<dbReference type="EMBL" id="LJFS01000059">
    <property type="protein sequence ID" value="KPG25008.1"/>
    <property type="molecule type" value="Genomic_DNA"/>
</dbReference>
<dbReference type="SUPFAM" id="SSF56801">
    <property type="entry name" value="Acetyl-CoA synthetase-like"/>
    <property type="match status" value="1"/>
</dbReference>
<keyword evidence="3 12" id="KW-0436">Ligase</keyword>
<evidence type="ECO:0000256" key="6">
    <source>
        <dbReference type="ARBA" id="ARBA00022840"/>
    </source>
</evidence>
<feature type="domain" description="AMP-dependent synthetase/ligase" evidence="9">
    <location>
        <begin position="30"/>
        <end position="439"/>
    </location>
</feature>
<dbReference type="PANTHER" id="PTHR22754:SF32">
    <property type="entry name" value="DISCO-INTERACTING PROTEIN 2"/>
    <property type="match status" value="1"/>
</dbReference>
<dbReference type="CDD" id="cd05931">
    <property type="entry name" value="FAAL"/>
    <property type="match status" value="1"/>
</dbReference>
<name>A0A0N1CAX8_9MYCO</name>
<evidence type="ECO:0000313" key="11">
    <source>
        <dbReference type="EMBL" id="KPG25008.1"/>
    </source>
</evidence>
<evidence type="ECO:0000256" key="1">
    <source>
        <dbReference type="ARBA" id="ARBA00005189"/>
    </source>
</evidence>
<dbReference type="FunFam" id="3.30.300.30:FF:000029">
    <property type="entry name" value="Fatty-acid-CoA ligase FadD31"/>
    <property type="match status" value="1"/>
</dbReference>
<evidence type="ECO:0000256" key="2">
    <source>
        <dbReference type="ARBA" id="ARBA00006432"/>
    </source>
</evidence>
<comment type="pathway">
    <text evidence="1">Lipid metabolism.</text>
</comment>
<keyword evidence="4" id="KW-0547">Nucleotide-binding</keyword>
<dbReference type="EMBL" id="LQYE01000028">
    <property type="protein sequence ID" value="OAT67668.1"/>
    <property type="molecule type" value="Genomic_DNA"/>
</dbReference>
<dbReference type="InterPro" id="IPR047968">
    <property type="entry name" value="FAAL_FadD32"/>
</dbReference>
<dbReference type="Proteomes" id="UP000037843">
    <property type="component" value="Unassembled WGS sequence"/>
</dbReference>
<dbReference type="GO" id="GO:0005524">
    <property type="term" value="F:ATP binding"/>
    <property type="evidence" value="ECO:0007669"/>
    <property type="project" value="UniProtKB-KW"/>
</dbReference>
<evidence type="ECO:0000259" key="9">
    <source>
        <dbReference type="Pfam" id="PF00501"/>
    </source>
</evidence>
<dbReference type="GO" id="GO:0006633">
    <property type="term" value="P:fatty acid biosynthetic process"/>
    <property type="evidence" value="ECO:0007669"/>
    <property type="project" value="TreeGrafter"/>
</dbReference>
<dbReference type="RefSeq" id="WP_043077395.1">
    <property type="nucleotide sequence ID" value="NZ_CP011530.1"/>
</dbReference>
<keyword evidence="7" id="KW-0443">Lipid metabolism</keyword>
<reference evidence="12 15" key="2">
    <citation type="submission" date="2016-01" db="EMBL/GenBank/DDBJ databases">
        <title>Mycobacterium immunogenum strain CD11_6 genome sequencing and assembly.</title>
        <authorList>
            <person name="Kaur G."/>
            <person name="Nair G.R."/>
            <person name="Mayilraj S."/>
        </authorList>
    </citation>
    <scope>NUCLEOTIDE SEQUENCE [LARGE SCALE GENOMIC DNA]</scope>
    <source>
        <strain evidence="12 15">CD11-6</strain>
    </source>
</reference>
<keyword evidence="6" id="KW-0067">ATP-binding</keyword>
<dbReference type="GeneID" id="45762509"/>
<evidence type="ECO:0000313" key="13">
    <source>
        <dbReference type="Proteomes" id="UP000037843"/>
    </source>
</evidence>
<evidence type="ECO:0000256" key="5">
    <source>
        <dbReference type="ARBA" id="ARBA00022832"/>
    </source>
</evidence>
<evidence type="ECO:0000256" key="4">
    <source>
        <dbReference type="ARBA" id="ARBA00022741"/>
    </source>
</evidence>
<dbReference type="EMBL" id="LJFO01000006">
    <property type="protein sequence ID" value="KPG11309.1"/>
    <property type="molecule type" value="Genomic_DNA"/>
</dbReference>
<evidence type="ECO:0000313" key="12">
    <source>
        <dbReference type="EMBL" id="OAT67668.1"/>
    </source>
</evidence>
<comment type="similarity">
    <text evidence="2">Belongs to the ATP-dependent AMP-binding enzyme family.</text>
</comment>
<dbReference type="NCBIfam" id="NF038339">
    <property type="entry name" value="FAAL_FadD32"/>
    <property type="match status" value="1"/>
</dbReference>
<dbReference type="PATRIC" id="fig|83262.10.peg.5468"/>
<dbReference type="Proteomes" id="UP000037962">
    <property type="component" value="Unassembled WGS sequence"/>
</dbReference>
<dbReference type="KEGG" id="miz:BAB75_01125"/>
<dbReference type="GO" id="GO:0016874">
    <property type="term" value="F:ligase activity"/>
    <property type="evidence" value="ECO:0007669"/>
    <property type="project" value="UniProtKB-KW"/>
</dbReference>
<reference evidence="13 14" key="1">
    <citation type="submission" date="2015-09" db="EMBL/GenBank/DDBJ databases">
        <title>Genome Sequences of Mycobacterium immunogenum Isolates, Recuperated from a Chloraminated Drinking Water Distribution System Simulator Subjected to Episodes of Nitrification.</title>
        <authorList>
            <person name="Gomez-Alvarez V."/>
            <person name="Revetta R.P."/>
        </authorList>
    </citation>
    <scope>NUCLEOTIDE SEQUENCE [LARGE SCALE GENOMIC DNA]</scope>
    <source>
        <strain evidence="10 13">H008</strain>
        <strain evidence="11 14">H076</strain>
    </source>
</reference>
<keyword evidence="5" id="KW-0276">Fatty acid metabolism</keyword>
<protein>
    <recommendedName>
        <fullName evidence="8">Acyl-AMP synthetase</fullName>
    </recommendedName>
</protein>
<keyword evidence="14" id="KW-1185">Reference proteome</keyword>
<dbReference type="GO" id="GO:0071766">
    <property type="term" value="P:Actinobacterium-type cell wall biogenesis"/>
    <property type="evidence" value="ECO:0007669"/>
    <property type="project" value="UniProtKB-ARBA"/>
</dbReference>
<dbReference type="PANTHER" id="PTHR22754">
    <property type="entry name" value="DISCO-INTERACTING PROTEIN 2 DIP2 -RELATED"/>
    <property type="match status" value="1"/>
</dbReference>
<dbReference type="STRING" id="83262.BAB75_01125"/>
<gene>
    <name evidence="10" type="ORF">AN908_13140</name>
    <name evidence="11" type="ORF">AN912_27855</name>
    <name evidence="12" type="ORF">AWB85_10960</name>
</gene>
<dbReference type="Proteomes" id="UP000186919">
    <property type="component" value="Unassembled WGS sequence"/>
</dbReference>
<evidence type="ECO:0000313" key="10">
    <source>
        <dbReference type="EMBL" id="KPG11309.1"/>
    </source>
</evidence>
<dbReference type="OrthoDB" id="3671040at2"/>
<dbReference type="Pfam" id="PF00501">
    <property type="entry name" value="AMP-binding"/>
    <property type="match status" value="1"/>
</dbReference>
<evidence type="ECO:0000256" key="8">
    <source>
        <dbReference type="ARBA" id="ARBA00084062"/>
    </source>
</evidence>
<dbReference type="GO" id="GO:0005886">
    <property type="term" value="C:plasma membrane"/>
    <property type="evidence" value="ECO:0007669"/>
    <property type="project" value="TreeGrafter"/>
</dbReference>
<dbReference type="FunFam" id="3.40.50.12780:FF:000013">
    <property type="entry name" value="Long-chain-fatty-acid--AMP ligase FadD32"/>
    <property type="match status" value="1"/>
</dbReference>
<dbReference type="InterPro" id="IPR045851">
    <property type="entry name" value="AMP-bd_C_sf"/>
</dbReference>
<dbReference type="InterPro" id="IPR000873">
    <property type="entry name" value="AMP-dep_synth/lig_dom"/>
</dbReference>
<sequence length="637" mass="69322">MAFDNPFLDSAGHIKFPEDGSIVGHVEGFAQSQADSLAYRFLDFSTERDGEYIDITWSEFGARNRAVAARLQQVTKPGDRVAILAPQSLDYLVAHFGALYAGAISVPLFDPSEAGHAGRLHAVLDDCEPSAVLTTTDCAEGVRKFFRNRPPKERPRVIAVDAIPNDVGSTWVEPVANKDTIAYLQYTSGSTRAPAGVQITHLGLATNLLQLIDALSAKQGQGSHEDLRGTTWLPFFHDMGLITVMVPSMLGKHMTVMSPAAFIRRPLRWLREMGVKGDDRGGTFSALPNFAFEHCALRGVPKEGEPPLDLSNVYSIINGSEPVSTASLKKFCDAFEPYGFDPKAIHPSYGMAEATLFVSSTIWNTETARVLHVDRTELNAGRIVQVEPGSENSVTQVSSGKMARDEWAVIVDGETASEVPDGQIGEIWLHGNNIGSGYWGREEETRAAFHNTLKSRISESHAEGVADDADWLNTGDLGVWVDGELYITGRVKDLIIVDGRNHYPQDIEYTAQEANKALRPGYVAAFSVPANQLPQEVFDNPHAGLKYDPEDSSEQLVVIGERSVGGHKSDNHTVGDDVRAAVAVRHGVTVRDVLLVPAGSIARTSSGKIARRAARTSYLDGSLRGGYQQTAFPDDRR</sequence>
<organism evidence="12 15">
    <name type="scientific">Mycobacteroides immunogenum</name>
    <dbReference type="NCBI Taxonomy" id="83262"/>
    <lineage>
        <taxon>Bacteria</taxon>
        <taxon>Bacillati</taxon>
        <taxon>Actinomycetota</taxon>
        <taxon>Actinomycetes</taxon>
        <taxon>Mycobacteriales</taxon>
        <taxon>Mycobacteriaceae</taxon>
        <taxon>Mycobacteroides</taxon>
    </lineage>
</organism>
<dbReference type="AlphaFoldDB" id="A0A0N1CAX8"/>
<dbReference type="GO" id="GO:0070566">
    <property type="term" value="F:adenylyltransferase activity"/>
    <property type="evidence" value="ECO:0007669"/>
    <property type="project" value="UniProtKB-ARBA"/>
</dbReference>